<dbReference type="EMBL" id="RDQH01000339">
    <property type="protein sequence ID" value="RXH80012.1"/>
    <property type="molecule type" value="Genomic_DNA"/>
</dbReference>
<dbReference type="InterPro" id="IPR004158">
    <property type="entry name" value="DUF247_pln"/>
</dbReference>
<protein>
    <submittedName>
        <fullName evidence="2">Uncharacterized protein</fullName>
    </submittedName>
</protein>
<dbReference type="PANTHER" id="PTHR31170">
    <property type="entry name" value="BNAC04G53230D PROTEIN"/>
    <property type="match status" value="1"/>
</dbReference>
<keyword evidence="1" id="KW-1133">Transmembrane helix</keyword>
<comment type="caution">
    <text evidence="2">The sequence shown here is derived from an EMBL/GenBank/DDBJ whole genome shotgun (WGS) entry which is preliminary data.</text>
</comment>
<proteinExistence type="predicted"/>
<keyword evidence="1" id="KW-0472">Membrane</keyword>
<feature type="transmembrane region" description="Helical" evidence="1">
    <location>
        <begin position="214"/>
        <end position="231"/>
    </location>
</feature>
<evidence type="ECO:0000256" key="1">
    <source>
        <dbReference type="SAM" id="Phobius"/>
    </source>
</evidence>
<organism evidence="2 3">
    <name type="scientific">Malus domestica</name>
    <name type="common">Apple</name>
    <name type="synonym">Pyrus malus</name>
    <dbReference type="NCBI Taxonomy" id="3750"/>
    <lineage>
        <taxon>Eukaryota</taxon>
        <taxon>Viridiplantae</taxon>
        <taxon>Streptophyta</taxon>
        <taxon>Embryophyta</taxon>
        <taxon>Tracheophyta</taxon>
        <taxon>Spermatophyta</taxon>
        <taxon>Magnoliopsida</taxon>
        <taxon>eudicotyledons</taxon>
        <taxon>Gunneridae</taxon>
        <taxon>Pentapetalae</taxon>
        <taxon>rosids</taxon>
        <taxon>fabids</taxon>
        <taxon>Rosales</taxon>
        <taxon>Rosaceae</taxon>
        <taxon>Amygdaloideae</taxon>
        <taxon>Maleae</taxon>
        <taxon>Malus</taxon>
    </lineage>
</organism>
<sequence>MDDYAPNDHIFSNQGKLHIMSYIKCDISTPPVQQPQAWDNACIHWMCIGIASFRESLIAKQVTADYKLNRHDEIIWSATELNEAEIRFKKNKTTSLKDISFARESSCSQPSLWMTPLTLERFHVGAGNKVTSYMFFLDIIIDNAGDVALLHAKCIIQNTLGSDNAIANLFNSLSKDITLDPDSSFNACITIHYCNKPWNVWCAILVHTYFRNPWAIISLIVGVFLFVLTIAETEYSINPYYFPNDDHPTCICYLNNSTTPTTPPNAAYSTSPSRFIIYFVLMFIVWMLMD</sequence>
<accession>A0A498ICZ5</accession>
<keyword evidence="1" id="KW-0812">Transmembrane</keyword>
<evidence type="ECO:0000313" key="2">
    <source>
        <dbReference type="EMBL" id="RXH80012.1"/>
    </source>
</evidence>
<dbReference type="AlphaFoldDB" id="A0A498ICZ5"/>
<keyword evidence="3" id="KW-1185">Reference proteome</keyword>
<dbReference type="PANTHER" id="PTHR31170:SF18">
    <property type="entry name" value="(WILD MALAYSIAN BANANA) HYPOTHETICAL PROTEIN"/>
    <property type="match status" value="1"/>
</dbReference>
<feature type="transmembrane region" description="Helical" evidence="1">
    <location>
        <begin position="272"/>
        <end position="289"/>
    </location>
</feature>
<evidence type="ECO:0000313" key="3">
    <source>
        <dbReference type="Proteomes" id="UP000290289"/>
    </source>
</evidence>
<gene>
    <name evidence="2" type="ORF">DVH24_041159</name>
</gene>
<reference evidence="2 3" key="1">
    <citation type="submission" date="2018-10" db="EMBL/GenBank/DDBJ databases">
        <title>A high-quality apple genome assembly.</title>
        <authorList>
            <person name="Hu J."/>
        </authorList>
    </citation>
    <scope>NUCLEOTIDE SEQUENCE [LARGE SCALE GENOMIC DNA]</scope>
    <source>
        <strain evidence="3">cv. HFTH1</strain>
        <tissue evidence="2">Young leaf</tissue>
    </source>
</reference>
<dbReference type="Pfam" id="PF03140">
    <property type="entry name" value="DUF247"/>
    <property type="match status" value="1"/>
</dbReference>
<dbReference type="Proteomes" id="UP000290289">
    <property type="component" value="Chromosome 13"/>
</dbReference>
<name>A0A498ICZ5_MALDO</name>